<evidence type="ECO:0000313" key="2">
    <source>
        <dbReference type="EMBL" id="BCS97983.1"/>
    </source>
</evidence>
<dbReference type="RefSeq" id="WP_236889393.1">
    <property type="nucleotide sequence ID" value="NZ_AP024488.1"/>
</dbReference>
<proteinExistence type="predicted"/>
<dbReference type="InterPro" id="IPR029464">
    <property type="entry name" value="HSDR_N"/>
</dbReference>
<dbReference type="EMBL" id="AP024488">
    <property type="protein sequence ID" value="BCS97983.1"/>
    <property type="molecule type" value="Genomic_DNA"/>
</dbReference>
<organism evidence="2 3">
    <name type="scientific">Desulfoluna limicola</name>
    <dbReference type="NCBI Taxonomy" id="2810562"/>
    <lineage>
        <taxon>Bacteria</taxon>
        <taxon>Pseudomonadati</taxon>
        <taxon>Thermodesulfobacteriota</taxon>
        <taxon>Desulfobacteria</taxon>
        <taxon>Desulfobacterales</taxon>
        <taxon>Desulfolunaceae</taxon>
        <taxon>Desulfoluna</taxon>
    </lineage>
</organism>
<gene>
    <name evidence="2" type="ORF">DSLASN_36150</name>
</gene>
<name>A0ABM7PK96_9BACT</name>
<keyword evidence="3" id="KW-1185">Reference proteome</keyword>
<dbReference type="Pfam" id="PF13588">
    <property type="entry name" value="HSDR_N_2"/>
    <property type="match status" value="1"/>
</dbReference>
<evidence type="ECO:0000259" key="1">
    <source>
        <dbReference type="Pfam" id="PF13588"/>
    </source>
</evidence>
<accession>A0ABM7PK96</accession>
<sequence length="188" mass="20229">MTEGHHLILGTLTDRLTGRTLADTHDERYRQKIVAHLLDVCGFAAGEVESSRMVDVVAGGKKARFPVDFIVSLGGYAAMVVRYGPGSIVTRHRSAQALCLVLAPHAIPVAVVTNGEDADVLNGGTAEVLGHGFERIPNRRELEVILAETKRVPVSEGRREMAGRLLYAYEVDGSCPCDTSICKSGSDE</sequence>
<feature type="domain" description="Type I restriction enzyme R protein N-terminal" evidence="1">
    <location>
        <begin position="25"/>
        <end position="132"/>
    </location>
</feature>
<reference evidence="2 3" key="1">
    <citation type="submission" date="2021-02" db="EMBL/GenBank/DDBJ databases">
        <title>Complete genome of Desulfoluna sp. strain ASN36.</title>
        <authorList>
            <person name="Takahashi A."/>
            <person name="Kojima H."/>
            <person name="Fukui M."/>
        </authorList>
    </citation>
    <scope>NUCLEOTIDE SEQUENCE [LARGE SCALE GENOMIC DNA]</scope>
    <source>
        <strain evidence="2 3">ASN36</strain>
    </source>
</reference>
<dbReference type="Proteomes" id="UP001320148">
    <property type="component" value="Chromosome"/>
</dbReference>
<protein>
    <recommendedName>
        <fullName evidence="1">Type I restriction enzyme R protein N-terminal domain-containing protein</fullName>
    </recommendedName>
</protein>
<evidence type="ECO:0000313" key="3">
    <source>
        <dbReference type="Proteomes" id="UP001320148"/>
    </source>
</evidence>